<comment type="subcellular location">
    <subcellularLocation>
        <location evidence="1">Preautophagosomal structure membrane</location>
        <topology evidence="1">Peripheral membrane protein</topology>
    </subcellularLocation>
</comment>
<keyword evidence="2" id="KW-0072">Autophagy</keyword>
<dbReference type="PROSITE" id="PS50011">
    <property type="entry name" value="PROTEIN_KINASE_DOM"/>
    <property type="match status" value="1"/>
</dbReference>
<evidence type="ECO:0000256" key="1">
    <source>
        <dbReference type="ARBA" id="ARBA00004623"/>
    </source>
</evidence>
<dbReference type="Gene3D" id="1.10.510.10">
    <property type="entry name" value="Transferase(Phosphotransferase) domain 1"/>
    <property type="match status" value="1"/>
</dbReference>
<reference evidence="5 6" key="1">
    <citation type="journal article" date="2016" name="Nat. Commun.">
        <title>Ectomycorrhizal ecology is imprinted in the genome of the dominant symbiotic fungus Cenococcum geophilum.</title>
        <authorList>
            <consortium name="DOE Joint Genome Institute"/>
            <person name="Peter M."/>
            <person name="Kohler A."/>
            <person name="Ohm R.A."/>
            <person name="Kuo A."/>
            <person name="Krutzmann J."/>
            <person name="Morin E."/>
            <person name="Arend M."/>
            <person name="Barry K.W."/>
            <person name="Binder M."/>
            <person name="Choi C."/>
            <person name="Clum A."/>
            <person name="Copeland A."/>
            <person name="Grisel N."/>
            <person name="Haridas S."/>
            <person name="Kipfer T."/>
            <person name="LaButti K."/>
            <person name="Lindquist E."/>
            <person name="Lipzen A."/>
            <person name="Maire R."/>
            <person name="Meier B."/>
            <person name="Mihaltcheva S."/>
            <person name="Molinier V."/>
            <person name="Murat C."/>
            <person name="Poggeler S."/>
            <person name="Quandt C.A."/>
            <person name="Sperisen C."/>
            <person name="Tritt A."/>
            <person name="Tisserant E."/>
            <person name="Crous P.W."/>
            <person name="Henrissat B."/>
            <person name="Nehls U."/>
            <person name="Egli S."/>
            <person name="Spatafora J.W."/>
            <person name="Grigoriev I.V."/>
            <person name="Martin F.M."/>
        </authorList>
    </citation>
    <scope>NUCLEOTIDE SEQUENCE [LARGE SCALE GENOMIC DNA]</scope>
    <source>
        <strain evidence="5 6">CBS 459.81</strain>
    </source>
</reference>
<evidence type="ECO:0000256" key="2">
    <source>
        <dbReference type="ARBA" id="ARBA00023006"/>
    </source>
</evidence>
<proteinExistence type="predicted"/>
<sequence>MISDIPGSTDLREFPYGIIEYEIDKTKLLGTGLWSDVYFAAPSLPKATSTTSPTEVPYNTESILTPPLTPVKHRNSLSRSSAAALPPIPCAYAIKVPTSRQAKAVFEAEARILSYLSSFPRAGDHIVPFFGLDTRNQAIIMGALPQTLETFVTTELASLSEEGRTEKLASIFPPLALYLIRGLEWLTEKGCVHADIKPGNILLSDTVRPIYADFSSAIFLYEQPTSQGPLGGGTWDFLCPSLLRSAASAAGRLTPSTKTDLYSLAIALLYVIIGGSPFDSAGSNAFRRREMAKSGNPLLWAFGGDEGWKSEKRIKELSKRVGWDVQQFLKMGLEKLEMRVEVGVWREELEGKTGGS</sequence>
<evidence type="ECO:0000256" key="3">
    <source>
        <dbReference type="ARBA" id="ARBA00030237"/>
    </source>
</evidence>
<dbReference type="SUPFAM" id="SSF56112">
    <property type="entry name" value="Protein kinase-like (PK-like)"/>
    <property type="match status" value="1"/>
</dbReference>
<keyword evidence="6" id="KW-1185">Reference proteome</keyword>
<dbReference type="AlphaFoldDB" id="A0A8E2JG67"/>
<feature type="domain" description="Protein kinase" evidence="4">
    <location>
        <begin position="23"/>
        <end position="356"/>
    </location>
</feature>
<dbReference type="GO" id="GO:0006914">
    <property type="term" value="P:autophagy"/>
    <property type="evidence" value="ECO:0007669"/>
    <property type="project" value="UniProtKB-KW"/>
</dbReference>
<dbReference type="Pfam" id="PF00069">
    <property type="entry name" value="Pkinase"/>
    <property type="match status" value="1"/>
</dbReference>
<dbReference type="GO" id="GO:0005524">
    <property type="term" value="F:ATP binding"/>
    <property type="evidence" value="ECO:0007669"/>
    <property type="project" value="InterPro"/>
</dbReference>
<accession>A0A8E2JG67</accession>
<dbReference type="InterPro" id="IPR011009">
    <property type="entry name" value="Kinase-like_dom_sf"/>
</dbReference>
<dbReference type="GO" id="GO:0004674">
    <property type="term" value="F:protein serine/threonine kinase activity"/>
    <property type="evidence" value="ECO:0007669"/>
    <property type="project" value="InterPro"/>
</dbReference>
<dbReference type="InterPro" id="IPR008271">
    <property type="entry name" value="Ser/Thr_kinase_AS"/>
</dbReference>
<dbReference type="GO" id="GO:0010506">
    <property type="term" value="P:regulation of autophagy"/>
    <property type="evidence" value="ECO:0007669"/>
    <property type="project" value="InterPro"/>
</dbReference>
<dbReference type="Proteomes" id="UP000250266">
    <property type="component" value="Unassembled WGS sequence"/>
</dbReference>
<gene>
    <name evidence="5" type="ORF">K432DRAFT_381341</name>
</gene>
<dbReference type="OrthoDB" id="1668230at2759"/>
<dbReference type="InterPro" id="IPR000719">
    <property type="entry name" value="Prot_kinase_dom"/>
</dbReference>
<dbReference type="PROSITE" id="PS00108">
    <property type="entry name" value="PROTEIN_KINASE_ST"/>
    <property type="match status" value="1"/>
</dbReference>
<dbReference type="PANTHER" id="PTHR24348">
    <property type="entry name" value="SERINE/THREONINE-PROTEIN KINASE UNC-51-RELATED"/>
    <property type="match status" value="1"/>
</dbReference>
<evidence type="ECO:0000313" key="6">
    <source>
        <dbReference type="Proteomes" id="UP000250266"/>
    </source>
</evidence>
<dbReference type="EMBL" id="KV744922">
    <property type="protein sequence ID" value="OCK81389.1"/>
    <property type="molecule type" value="Genomic_DNA"/>
</dbReference>
<evidence type="ECO:0000313" key="5">
    <source>
        <dbReference type="EMBL" id="OCK81389.1"/>
    </source>
</evidence>
<dbReference type="SMART" id="SM00220">
    <property type="entry name" value="S_TKc"/>
    <property type="match status" value="1"/>
</dbReference>
<evidence type="ECO:0000259" key="4">
    <source>
        <dbReference type="PROSITE" id="PS50011"/>
    </source>
</evidence>
<organism evidence="5 6">
    <name type="scientific">Lepidopterella palustris CBS 459.81</name>
    <dbReference type="NCBI Taxonomy" id="1314670"/>
    <lineage>
        <taxon>Eukaryota</taxon>
        <taxon>Fungi</taxon>
        <taxon>Dikarya</taxon>
        <taxon>Ascomycota</taxon>
        <taxon>Pezizomycotina</taxon>
        <taxon>Dothideomycetes</taxon>
        <taxon>Pleosporomycetidae</taxon>
        <taxon>Mytilinidiales</taxon>
        <taxon>Argynnaceae</taxon>
        <taxon>Lepidopterella</taxon>
    </lineage>
</organism>
<name>A0A8E2JG67_9PEZI</name>
<dbReference type="GO" id="GO:0034045">
    <property type="term" value="C:phagophore assembly site membrane"/>
    <property type="evidence" value="ECO:0007669"/>
    <property type="project" value="UniProtKB-SubCell"/>
</dbReference>
<protein>
    <recommendedName>
        <fullName evidence="3">Autophagy-related protein 1</fullName>
    </recommendedName>
</protein>
<dbReference type="InterPro" id="IPR045269">
    <property type="entry name" value="Atg1-like"/>
</dbReference>